<evidence type="ECO:0000256" key="7">
    <source>
        <dbReference type="RuleBase" id="RU079119"/>
    </source>
</evidence>
<dbReference type="Proteomes" id="UP000492821">
    <property type="component" value="Unassembled WGS sequence"/>
</dbReference>
<evidence type="ECO:0000256" key="5">
    <source>
        <dbReference type="ARBA" id="ARBA00023136"/>
    </source>
</evidence>
<feature type="transmembrane region" description="Helical" evidence="7">
    <location>
        <begin position="155"/>
        <end position="180"/>
    </location>
</feature>
<feature type="transmembrane region" description="Helical" evidence="7">
    <location>
        <begin position="211"/>
        <end position="236"/>
    </location>
</feature>
<evidence type="ECO:0000256" key="4">
    <source>
        <dbReference type="ARBA" id="ARBA00022989"/>
    </source>
</evidence>
<evidence type="ECO:0000256" key="2">
    <source>
        <dbReference type="ARBA" id="ARBA00022679"/>
    </source>
</evidence>
<dbReference type="InterPro" id="IPR001594">
    <property type="entry name" value="Palmitoyltrfase_DHHC"/>
</dbReference>
<evidence type="ECO:0000259" key="8">
    <source>
        <dbReference type="Pfam" id="PF01529"/>
    </source>
</evidence>
<protein>
    <recommendedName>
        <fullName evidence="7">Palmitoyltransferase</fullName>
        <ecNumber evidence="7">2.3.1.225</ecNumber>
    </recommendedName>
</protein>
<dbReference type="PROSITE" id="PS50216">
    <property type="entry name" value="DHHC"/>
    <property type="match status" value="1"/>
</dbReference>
<comment type="similarity">
    <text evidence="7">Belongs to the DHHC palmitoyltransferase family.</text>
</comment>
<dbReference type="GO" id="GO:0016020">
    <property type="term" value="C:membrane"/>
    <property type="evidence" value="ECO:0007669"/>
    <property type="project" value="UniProtKB-SubCell"/>
</dbReference>
<dbReference type="PANTHER" id="PTHR12246">
    <property type="entry name" value="PALMITOYLTRANSFERASE ZDHHC16"/>
    <property type="match status" value="1"/>
</dbReference>
<keyword evidence="3 7" id="KW-0812">Transmembrane</keyword>
<keyword evidence="5 7" id="KW-0472">Membrane</keyword>
<reference evidence="10" key="2">
    <citation type="submission" date="2020-10" db="UniProtKB">
        <authorList>
            <consortium name="WormBaseParasite"/>
        </authorList>
    </citation>
    <scope>IDENTIFICATION</scope>
</reference>
<accession>A0A7E4ZSJ8</accession>
<evidence type="ECO:0000256" key="6">
    <source>
        <dbReference type="ARBA" id="ARBA00023315"/>
    </source>
</evidence>
<evidence type="ECO:0000256" key="1">
    <source>
        <dbReference type="ARBA" id="ARBA00004141"/>
    </source>
</evidence>
<dbReference type="Pfam" id="PF01529">
    <property type="entry name" value="DHHC"/>
    <property type="match status" value="1"/>
</dbReference>
<dbReference type="EC" id="2.3.1.225" evidence="7"/>
<reference evidence="9" key="1">
    <citation type="journal article" date="2013" name="Genetics">
        <title>The draft genome and transcriptome of Panagrellus redivivus are shaped by the harsh demands of a free-living lifestyle.</title>
        <authorList>
            <person name="Srinivasan J."/>
            <person name="Dillman A.R."/>
            <person name="Macchietto M.G."/>
            <person name="Heikkinen L."/>
            <person name="Lakso M."/>
            <person name="Fracchia K.M."/>
            <person name="Antoshechkin I."/>
            <person name="Mortazavi A."/>
            <person name="Wong G."/>
            <person name="Sternberg P.W."/>
        </authorList>
    </citation>
    <scope>NUCLEOTIDE SEQUENCE [LARGE SCALE GENOMIC DNA]</scope>
    <source>
        <strain evidence="9">MT8872</strain>
    </source>
</reference>
<evidence type="ECO:0000313" key="10">
    <source>
        <dbReference type="WBParaSite" id="Pan_g14650.t1"/>
    </source>
</evidence>
<feature type="transmembrane region" description="Helical" evidence="7">
    <location>
        <begin position="73"/>
        <end position="93"/>
    </location>
</feature>
<keyword evidence="2 7" id="KW-0808">Transferase</keyword>
<organism evidence="9 10">
    <name type="scientific">Panagrellus redivivus</name>
    <name type="common">Microworm</name>
    <dbReference type="NCBI Taxonomy" id="6233"/>
    <lineage>
        <taxon>Eukaryota</taxon>
        <taxon>Metazoa</taxon>
        <taxon>Ecdysozoa</taxon>
        <taxon>Nematoda</taxon>
        <taxon>Chromadorea</taxon>
        <taxon>Rhabditida</taxon>
        <taxon>Tylenchina</taxon>
        <taxon>Panagrolaimomorpha</taxon>
        <taxon>Panagrolaimoidea</taxon>
        <taxon>Panagrolaimidae</taxon>
        <taxon>Panagrellus</taxon>
    </lineage>
</organism>
<sequence>MCWSLLDVVKGCCNRCPWRGVLFTILYWLDIFFRKGLGKFLSVVVYGLVLFVVATLFVVIFPYESWWIPLPTLLIPILYIITVYFTFSILWHYRQASITSSGKPVKSSQEPQCWKCKNHKSSSTHHCSICGECVVLMDHHCIWINRCVGAGNHRYFLQFCAFLTIGSGLACVISSSTFYYNYWRPSHDVVICNVGLKIFWMKQLCSYGNDAIGGAIFFTYSLCLIISLLVGALFWWNVLLISNGQTYIRFLKRLPSTAPDNSWKAFLTPWRRPDICEVWSDFLGLTNGRTFIRHILLPSKHKPIIPLHWDDEPPTVRLLTV</sequence>
<proteinExistence type="inferred from homology"/>
<feature type="domain" description="Palmitoyltransferase DHHC" evidence="8">
    <location>
        <begin position="109"/>
        <end position="252"/>
    </location>
</feature>
<comment type="subcellular location">
    <subcellularLocation>
        <location evidence="1">Membrane</location>
        <topology evidence="1">Multi-pass membrane protein</topology>
    </subcellularLocation>
</comment>
<keyword evidence="9" id="KW-1185">Reference proteome</keyword>
<keyword evidence="6 7" id="KW-0012">Acyltransferase</keyword>
<dbReference type="WBParaSite" id="Pan_g14650.t1">
    <property type="protein sequence ID" value="Pan_g14650.t1"/>
    <property type="gene ID" value="Pan_g14650"/>
</dbReference>
<dbReference type="AlphaFoldDB" id="A0A7E4ZSJ8"/>
<evidence type="ECO:0000256" key="3">
    <source>
        <dbReference type="ARBA" id="ARBA00022692"/>
    </source>
</evidence>
<evidence type="ECO:0000313" key="9">
    <source>
        <dbReference type="Proteomes" id="UP000492821"/>
    </source>
</evidence>
<dbReference type="InterPro" id="IPR039859">
    <property type="entry name" value="PFA4/ZDH16/20/ERF2-like"/>
</dbReference>
<feature type="transmembrane region" description="Helical" evidence="7">
    <location>
        <begin position="40"/>
        <end position="61"/>
    </location>
</feature>
<dbReference type="GO" id="GO:0019706">
    <property type="term" value="F:protein-cysteine S-palmitoyltransferase activity"/>
    <property type="evidence" value="ECO:0007669"/>
    <property type="project" value="UniProtKB-EC"/>
</dbReference>
<comment type="domain">
    <text evidence="7">The DHHC domain is required for palmitoyltransferase activity.</text>
</comment>
<comment type="catalytic activity">
    <reaction evidence="7">
        <text>L-cysteinyl-[protein] + hexadecanoyl-CoA = S-hexadecanoyl-L-cysteinyl-[protein] + CoA</text>
        <dbReference type="Rhea" id="RHEA:36683"/>
        <dbReference type="Rhea" id="RHEA-COMP:10131"/>
        <dbReference type="Rhea" id="RHEA-COMP:11032"/>
        <dbReference type="ChEBI" id="CHEBI:29950"/>
        <dbReference type="ChEBI" id="CHEBI:57287"/>
        <dbReference type="ChEBI" id="CHEBI:57379"/>
        <dbReference type="ChEBI" id="CHEBI:74151"/>
        <dbReference type="EC" id="2.3.1.225"/>
    </reaction>
</comment>
<keyword evidence="4 7" id="KW-1133">Transmembrane helix</keyword>
<name>A0A7E4ZSJ8_PANRE</name>